<feature type="transmembrane region" description="Helical" evidence="5">
    <location>
        <begin position="95"/>
        <end position="115"/>
    </location>
</feature>
<evidence type="ECO:0000256" key="3">
    <source>
        <dbReference type="ARBA" id="ARBA00022989"/>
    </source>
</evidence>
<evidence type="ECO:0000313" key="8">
    <source>
        <dbReference type="EMBL" id="WOC13483.1"/>
    </source>
</evidence>
<keyword evidence="8" id="KW-0547">Nucleotide-binding</keyword>
<accession>A0AA97GXA2</accession>
<dbReference type="GO" id="GO:0005524">
    <property type="term" value="F:ATP binding"/>
    <property type="evidence" value="ECO:0007669"/>
    <property type="project" value="UniProtKB-KW"/>
</dbReference>
<evidence type="ECO:0000256" key="1">
    <source>
        <dbReference type="ARBA" id="ARBA00004651"/>
    </source>
</evidence>
<dbReference type="InterPro" id="IPR017871">
    <property type="entry name" value="ABC_transporter-like_CS"/>
</dbReference>
<evidence type="ECO:0000259" key="6">
    <source>
        <dbReference type="PROSITE" id="PS50893"/>
    </source>
</evidence>
<dbReference type="InterPro" id="IPR011527">
    <property type="entry name" value="ABC1_TM_dom"/>
</dbReference>
<dbReference type="Pfam" id="PF00005">
    <property type="entry name" value="ABC_tran"/>
    <property type="match status" value="1"/>
</dbReference>
<keyword evidence="3 5" id="KW-1133">Transmembrane helix</keyword>
<protein>
    <submittedName>
        <fullName evidence="8">Multidrug resistance ABC transporter ATP-binding/permease protein YheI</fullName>
        <ecNumber evidence="8">3.6.3.-</ecNumber>
    </submittedName>
</protein>
<dbReference type="SUPFAM" id="SSF90123">
    <property type="entry name" value="ABC transporter transmembrane region"/>
    <property type="match status" value="1"/>
</dbReference>
<dbReference type="PROSITE" id="PS50893">
    <property type="entry name" value="ABC_TRANSPORTER_2"/>
    <property type="match status" value="1"/>
</dbReference>
<proteinExistence type="predicted"/>
<dbReference type="Pfam" id="PF00664">
    <property type="entry name" value="ABC_membrane"/>
    <property type="match status" value="1"/>
</dbReference>
<keyword evidence="4 5" id="KW-0472">Membrane</keyword>
<dbReference type="CDD" id="cd07346">
    <property type="entry name" value="ABC_6TM_exporters"/>
    <property type="match status" value="1"/>
</dbReference>
<dbReference type="Gene3D" id="1.20.1560.10">
    <property type="entry name" value="ABC transporter type 1, transmembrane domain"/>
    <property type="match status" value="1"/>
</dbReference>
<dbReference type="PROSITE" id="PS00211">
    <property type="entry name" value="ABC_TRANSPORTER_1"/>
    <property type="match status" value="1"/>
</dbReference>
<dbReference type="PANTHER" id="PTHR43394">
    <property type="entry name" value="ATP-DEPENDENT PERMEASE MDL1, MITOCHONDRIAL"/>
    <property type="match status" value="1"/>
</dbReference>
<dbReference type="Gene3D" id="3.40.50.300">
    <property type="entry name" value="P-loop containing nucleotide triphosphate hydrolases"/>
    <property type="match status" value="1"/>
</dbReference>
<feature type="transmembrane region" description="Helical" evidence="5">
    <location>
        <begin position="171"/>
        <end position="192"/>
    </location>
</feature>
<dbReference type="PANTHER" id="PTHR43394:SF1">
    <property type="entry name" value="ATP-BINDING CASSETTE SUB-FAMILY B MEMBER 10, MITOCHONDRIAL"/>
    <property type="match status" value="1"/>
</dbReference>
<feature type="domain" description="ABC transmembrane type-1" evidence="7">
    <location>
        <begin position="61"/>
        <end position="332"/>
    </location>
</feature>
<dbReference type="GO" id="GO:0016887">
    <property type="term" value="F:ATP hydrolysis activity"/>
    <property type="evidence" value="ECO:0007669"/>
    <property type="project" value="InterPro"/>
</dbReference>
<dbReference type="GO" id="GO:0005886">
    <property type="term" value="C:plasma membrane"/>
    <property type="evidence" value="ECO:0007669"/>
    <property type="project" value="UniProtKB-SubCell"/>
</dbReference>
<feature type="domain" description="ABC transporter" evidence="6">
    <location>
        <begin position="366"/>
        <end position="569"/>
    </location>
</feature>
<feature type="transmembrane region" description="Helical" evidence="5">
    <location>
        <begin position="198"/>
        <end position="215"/>
    </location>
</feature>
<dbReference type="InterPro" id="IPR039421">
    <property type="entry name" value="Type_1_exporter"/>
</dbReference>
<dbReference type="AlphaFoldDB" id="A0AA97GXA2"/>
<dbReference type="InterPro" id="IPR027417">
    <property type="entry name" value="P-loop_NTPase"/>
</dbReference>
<evidence type="ECO:0000259" key="7">
    <source>
        <dbReference type="PROSITE" id="PS50929"/>
    </source>
</evidence>
<dbReference type="InterPro" id="IPR036640">
    <property type="entry name" value="ABC1_TM_sf"/>
</dbReference>
<keyword evidence="8" id="KW-0378">Hydrolase</keyword>
<sequence length="569" mass="58901">MTATADDAGLRRHWFGVRWPLLFQASANPRRSASIAYDDTTTPARFTWRVVFGARTYTVPAAGLLVVSQLAGALLPVIAGIAIDRGVATGDVAAVLGWTAVLLIDVAVMSVSFRYGTRMGFYGMQTVQHRLRTQVTERLLEPAGMAGRTLDGSMLSIATGDVFRLSAGMQLGIYPVGDAAAVIACGAGLLVIHPALGVAVLVAAPILVAVMTLAGRPLQRRSRHQQALVAAATGQGADLVTGYRVIKGLRAEDEAAARYTTASREALDAALLARTTRGVYVGAMNVVTGLFIAGLAIGAASLALSGRISVGDLIAAVGLTQFLITPLTALPTTGGAVWAVAVASAERVLDVLRIPAAVTDPPERAAANERVTPHEPPAVEMPAASLAVEPGEWIGVRARGAAARHLLDDLAIGRGVLLDGRRADELPVETYRAAVVTAPHSADLFDGTIADNLAGPWSDDGVDAALHAAACDDILDLLPDGVDSRVGEGGSALSGGQRQRIALARAYAADPPVLVLHDPTTAVDAVTEGAVADRARGARRGRSTVVVSTSPALLAICDRIVDIDEQVSV</sequence>
<reference evidence="8" key="1">
    <citation type="submission" date="2023-06" db="EMBL/GenBank/DDBJ databases">
        <title>Gordonia sp. nov. and Pseudochrobactrum sp. nov., two species isolated from the burying beetle Nicrophorus vespilloides.</title>
        <authorList>
            <person name="Poehlein A."/>
            <person name="Guzman J."/>
            <person name="Daniel R."/>
            <person name="Vilcinskas A."/>
        </authorList>
    </citation>
    <scope>NUCLEOTIDE SEQUENCE</scope>
    <source>
        <strain evidence="8">MP11Mi</strain>
    </source>
</reference>
<gene>
    <name evidence="8" type="primary">yheI_1</name>
    <name evidence="8" type="ORF">MP11Mi_25840</name>
</gene>
<dbReference type="EMBL" id="CP128986">
    <property type="protein sequence ID" value="WOC13483.1"/>
    <property type="molecule type" value="Genomic_DNA"/>
</dbReference>
<dbReference type="RefSeq" id="WP_420039302.1">
    <property type="nucleotide sequence ID" value="NZ_CP128986.1"/>
</dbReference>
<keyword evidence="2 5" id="KW-0812">Transmembrane</keyword>
<dbReference type="EC" id="3.6.3.-" evidence="8"/>
<dbReference type="GO" id="GO:0015421">
    <property type="term" value="F:ABC-type oligopeptide transporter activity"/>
    <property type="evidence" value="ECO:0007669"/>
    <property type="project" value="TreeGrafter"/>
</dbReference>
<comment type="subcellular location">
    <subcellularLocation>
        <location evidence="1">Cell membrane</location>
        <topology evidence="1">Multi-pass membrane protein</topology>
    </subcellularLocation>
</comment>
<evidence type="ECO:0000256" key="5">
    <source>
        <dbReference type="SAM" id="Phobius"/>
    </source>
</evidence>
<feature type="transmembrane region" description="Helical" evidence="5">
    <location>
        <begin position="59"/>
        <end position="83"/>
    </location>
</feature>
<dbReference type="PROSITE" id="PS50929">
    <property type="entry name" value="ABC_TM1F"/>
    <property type="match status" value="1"/>
</dbReference>
<keyword evidence="8" id="KW-0067">ATP-binding</keyword>
<dbReference type="InterPro" id="IPR003439">
    <property type="entry name" value="ABC_transporter-like_ATP-bd"/>
</dbReference>
<evidence type="ECO:0000256" key="2">
    <source>
        <dbReference type="ARBA" id="ARBA00022692"/>
    </source>
</evidence>
<feature type="transmembrane region" description="Helical" evidence="5">
    <location>
        <begin position="279"/>
        <end position="304"/>
    </location>
</feature>
<evidence type="ECO:0000256" key="4">
    <source>
        <dbReference type="ARBA" id="ARBA00023136"/>
    </source>
</evidence>
<dbReference type="SUPFAM" id="SSF52540">
    <property type="entry name" value="P-loop containing nucleoside triphosphate hydrolases"/>
    <property type="match status" value="1"/>
</dbReference>
<organism evidence="8">
    <name type="scientific">Gordonia sp. MP11Mi</name>
    <dbReference type="NCBI Taxonomy" id="3022769"/>
    <lineage>
        <taxon>Bacteria</taxon>
        <taxon>Bacillati</taxon>
        <taxon>Actinomycetota</taxon>
        <taxon>Actinomycetes</taxon>
        <taxon>Mycobacteriales</taxon>
        <taxon>Gordoniaceae</taxon>
        <taxon>Gordonia</taxon>
    </lineage>
</organism>
<name>A0AA97GXA2_9ACTN</name>